<organism evidence="10 11">
    <name type="scientific">Dinothrombium tinctorium</name>
    <dbReference type="NCBI Taxonomy" id="1965070"/>
    <lineage>
        <taxon>Eukaryota</taxon>
        <taxon>Metazoa</taxon>
        <taxon>Ecdysozoa</taxon>
        <taxon>Arthropoda</taxon>
        <taxon>Chelicerata</taxon>
        <taxon>Arachnida</taxon>
        <taxon>Acari</taxon>
        <taxon>Acariformes</taxon>
        <taxon>Trombidiformes</taxon>
        <taxon>Prostigmata</taxon>
        <taxon>Anystina</taxon>
        <taxon>Parasitengona</taxon>
        <taxon>Trombidioidea</taxon>
        <taxon>Trombidiidae</taxon>
        <taxon>Dinothrombium</taxon>
    </lineage>
</organism>
<evidence type="ECO:0000259" key="8">
    <source>
        <dbReference type="Pfam" id="PF01431"/>
    </source>
</evidence>
<dbReference type="PANTHER" id="PTHR11733">
    <property type="entry name" value="ZINC METALLOPROTEASE FAMILY M13 NEPRILYSIN-RELATED"/>
    <property type="match status" value="1"/>
</dbReference>
<evidence type="ECO:0000256" key="7">
    <source>
        <dbReference type="ARBA" id="ARBA00023049"/>
    </source>
</evidence>
<evidence type="ECO:0000256" key="4">
    <source>
        <dbReference type="ARBA" id="ARBA00022723"/>
    </source>
</evidence>
<dbReference type="InterPro" id="IPR000718">
    <property type="entry name" value="Peptidase_M13"/>
</dbReference>
<dbReference type="GO" id="GO:0016485">
    <property type="term" value="P:protein processing"/>
    <property type="evidence" value="ECO:0007669"/>
    <property type="project" value="TreeGrafter"/>
</dbReference>
<dbReference type="InterPro" id="IPR008753">
    <property type="entry name" value="Peptidase_M13_N"/>
</dbReference>
<feature type="domain" description="Peptidase M13 N-terminal" evidence="9">
    <location>
        <begin position="262"/>
        <end position="306"/>
    </location>
</feature>
<comment type="cofactor">
    <cofactor evidence="1">
        <name>Zn(2+)</name>
        <dbReference type="ChEBI" id="CHEBI:29105"/>
    </cofactor>
</comment>
<dbReference type="GO" id="GO:0004222">
    <property type="term" value="F:metalloendopeptidase activity"/>
    <property type="evidence" value="ECO:0007669"/>
    <property type="project" value="InterPro"/>
</dbReference>
<feature type="domain" description="Peptidase M13 C-terminal" evidence="8">
    <location>
        <begin position="364"/>
        <end position="513"/>
    </location>
</feature>
<dbReference type="EMBL" id="NCKU01010126">
    <property type="protein sequence ID" value="RWS00954.1"/>
    <property type="molecule type" value="Genomic_DNA"/>
</dbReference>
<dbReference type="InterPro" id="IPR024079">
    <property type="entry name" value="MetalloPept_cat_dom_sf"/>
</dbReference>
<dbReference type="CDD" id="cd08662">
    <property type="entry name" value="M13"/>
    <property type="match status" value="1"/>
</dbReference>
<evidence type="ECO:0000256" key="1">
    <source>
        <dbReference type="ARBA" id="ARBA00001947"/>
    </source>
</evidence>
<dbReference type="Gene3D" id="1.10.1380.10">
    <property type="entry name" value="Neutral endopeptidase , domain2"/>
    <property type="match status" value="2"/>
</dbReference>
<keyword evidence="6" id="KW-0862">Zinc</keyword>
<dbReference type="Pfam" id="PF05649">
    <property type="entry name" value="Peptidase_M13_N"/>
    <property type="match status" value="2"/>
</dbReference>
<dbReference type="AlphaFoldDB" id="A0A443QD57"/>
<dbReference type="SUPFAM" id="SSF55486">
    <property type="entry name" value="Metalloproteases ('zincins'), catalytic domain"/>
    <property type="match status" value="1"/>
</dbReference>
<accession>A0A443QD57</accession>
<evidence type="ECO:0000313" key="10">
    <source>
        <dbReference type="EMBL" id="RWS00954.1"/>
    </source>
</evidence>
<keyword evidence="3" id="KW-0645">Protease</keyword>
<feature type="domain" description="Peptidase M13 N-terminal" evidence="9">
    <location>
        <begin position="7"/>
        <end position="240"/>
    </location>
</feature>
<keyword evidence="4" id="KW-0479">Metal-binding</keyword>
<dbReference type="Pfam" id="PF01431">
    <property type="entry name" value="Peptidase_M13"/>
    <property type="match status" value="1"/>
</dbReference>
<dbReference type="Gene3D" id="3.40.390.10">
    <property type="entry name" value="Collagenase (Catalytic Domain)"/>
    <property type="match status" value="2"/>
</dbReference>
<dbReference type="OrthoDB" id="6475849at2759"/>
<dbReference type="PANTHER" id="PTHR11733:SF167">
    <property type="entry name" value="FI17812P1-RELATED"/>
    <property type="match status" value="1"/>
</dbReference>
<dbReference type="InterPro" id="IPR042089">
    <property type="entry name" value="Peptidase_M13_dom_2"/>
</dbReference>
<dbReference type="GO" id="GO:0005886">
    <property type="term" value="C:plasma membrane"/>
    <property type="evidence" value="ECO:0007669"/>
    <property type="project" value="TreeGrafter"/>
</dbReference>
<name>A0A443QD57_9ACAR</name>
<sequence length="516" mass="60200">MNQSVDPCDDFYQFACGNWLNEHPIPENSYRVSSLQIASDQLNERLIRIFEEDNSEAENGGIKKAKNFYKSCLNLKKIDEIGDRPIRFAIKRLGGWPVMSSFRFPLGLSLERLLAKLRSIYNMNIIIDEAVLTDDRNSSINIIKFDKPDLCLPSRDYFLIESGKAIRDAYLEMMIKVAVSMGASRKKAISIPGADLRDPLVNYNKMTLHELQQIVRNFNFKLYLNLFMPKYITKSEKVIIVKFYRITPSGDLCNRVCPKWIRVSKLVDTLLDTFVNMLTNLHWMNDETRARAIDKAKNIDKQVAYPTIMTNEEYIENQYAQLEIDKNEFLQSYLNILKFRAKQNYDKINELVFKDRWTQVRIVNAFYDESKNQIVIPAGIIEAPFFNHNAPMELNFSRIGMVIGHEIIHSFDDQRRLYDKHGNLNDWWENKTSERFDQKAQCVIDQYSSYTIDSIRMNVDGKLTLSENIADNGGIKATNKASKQYKMNEGSKKILPYLNMTQEQLFFLNFAQVRRF</sequence>
<dbReference type="GO" id="GO:0046872">
    <property type="term" value="F:metal ion binding"/>
    <property type="evidence" value="ECO:0007669"/>
    <property type="project" value="UniProtKB-KW"/>
</dbReference>
<evidence type="ECO:0000313" key="11">
    <source>
        <dbReference type="Proteomes" id="UP000285301"/>
    </source>
</evidence>
<keyword evidence="5" id="KW-0378">Hydrolase</keyword>
<keyword evidence="7" id="KW-0482">Metalloprotease</keyword>
<dbReference type="PRINTS" id="PR00786">
    <property type="entry name" value="NEPRILYSIN"/>
</dbReference>
<feature type="non-terminal residue" evidence="10">
    <location>
        <position position="516"/>
    </location>
</feature>
<evidence type="ECO:0000256" key="3">
    <source>
        <dbReference type="ARBA" id="ARBA00022670"/>
    </source>
</evidence>
<reference evidence="10 11" key="1">
    <citation type="journal article" date="2018" name="Gigascience">
        <title>Genomes of trombidid mites reveal novel predicted allergens and laterally-transferred genes associated with secondary metabolism.</title>
        <authorList>
            <person name="Dong X."/>
            <person name="Chaisiri K."/>
            <person name="Xia D."/>
            <person name="Armstrong S.D."/>
            <person name="Fang Y."/>
            <person name="Donnelly M.J."/>
            <person name="Kadowaki T."/>
            <person name="McGarry J.W."/>
            <person name="Darby A.C."/>
            <person name="Makepeace B.L."/>
        </authorList>
    </citation>
    <scope>NUCLEOTIDE SEQUENCE [LARGE SCALE GENOMIC DNA]</scope>
    <source>
        <strain evidence="10">UoL-WK</strain>
    </source>
</reference>
<dbReference type="InterPro" id="IPR018497">
    <property type="entry name" value="Peptidase_M13_C"/>
</dbReference>
<evidence type="ECO:0000256" key="6">
    <source>
        <dbReference type="ARBA" id="ARBA00022833"/>
    </source>
</evidence>
<gene>
    <name evidence="10" type="ORF">B4U79_13258</name>
</gene>
<evidence type="ECO:0000256" key="5">
    <source>
        <dbReference type="ARBA" id="ARBA00022801"/>
    </source>
</evidence>
<dbReference type="PROSITE" id="PS51885">
    <property type="entry name" value="NEPRILYSIN"/>
    <property type="match status" value="1"/>
</dbReference>
<comment type="similarity">
    <text evidence="2">Belongs to the peptidase M13 family.</text>
</comment>
<dbReference type="Proteomes" id="UP000285301">
    <property type="component" value="Unassembled WGS sequence"/>
</dbReference>
<evidence type="ECO:0000256" key="2">
    <source>
        <dbReference type="ARBA" id="ARBA00007357"/>
    </source>
</evidence>
<proteinExistence type="inferred from homology"/>
<keyword evidence="11" id="KW-1185">Reference proteome</keyword>
<comment type="caution">
    <text evidence="10">The sequence shown here is derived from an EMBL/GenBank/DDBJ whole genome shotgun (WGS) entry which is preliminary data.</text>
</comment>
<evidence type="ECO:0000259" key="9">
    <source>
        <dbReference type="Pfam" id="PF05649"/>
    </source>
</evidence>
<protein>
    <submittedName>
        <fullName evidence="10">Neprilysin-2-like protein</fullName>
    </submittedName>
</protein>